<proteinExistence type="predicted"/>
<name>A0ABR8RF92_9GAMM</name>
<dbReference type="Gene3D" id="1.10.238.160">
    <property type="match status" value="1"/>
</dbReference>
<organism evidence="1 2">
    <name type="scientific">Psychrobacter communis</name>
    <dbReference type="NCBI Taxonomy" id="2762238"/>
    <lineage>
        <taxon>Bacteria</taxon>
        <taxon>Pseudomonadati</taxon>
        <taxon>Pseudomonadota</taxon>
        <taxon>Gammaproteobacteria</taxon>
        <taxon>Moraxellales</taxon>
        <taxon>Moraxellaceae</taxon>
        <taxon>Psychrobacter</taxon>
    </lineage>
</organism>
<sequence>MQLPITGMGRAKDILPFLPFSKTTLFEWSKDGRFPAGKKLSPTMTAWSYADIHAWLKSHASTASEA</sequence>
<accession>A0ABR8RF92</accession>
<gene>
    <name evidence="1" type="ORF">H9653_00155</name>
</gene>
<dbReference type="EMBL" id="JACSQR010000001">
    <property type="protein sequence ID" value="MBD7946457.1"/>
    <property type="molecule type" value="Genomic_DNA"/>
</dbReference>
<comment type="caution">
    <text evidence="1">The sequence shown here is derived from an EMBL/GenBank/DDBJ whole genome shotgun (WGS) entry which is preliminary data.</text>
</comment>
<keyword evidence="2" id="KW-1185">Reference proteome</keyword>
<dbReference type="InterPro" id="IPR010260">
    <property type="entry name" value="AlpA"/>
</dbReference>
<reference evidence="1 2" key="1">
    <citation type="submission" date="2020-08" db="EMBL/GenBank/DDBJ databases">
        <title>A Genomic Blueprint of the Chicken Gut Microbiome.</title>
        <authorList>
            <person name="Gilroy R."/>
            <person name="Ravi A."/>
            <person name="Getino M."/>
            <person name="Pursley I."/>
            <person name="Horton D.L."/>
            <person name="Alikhan N.-F."/>
            <person name="Baker D."/>
            <person name="Gharbi K."/>
            <person name="Hall N."/>
            <person name="Watson M."/>
            <person name="Adriaenssens E.M."/>
            <person name="Foster-Nyarko E."/>
            <person name="Jarju S."/>
            <person name="Secka A."/>
            <person name="Antonio M."/>
            <person name="Oren A."/>
            <person name="Chaudhuri R."/>
            <person name="La Ragione R.M."/>
            <person name="Hildebrand F."/>
            <person name="Pallen M.J."/>
        </authorList>
    </citation>
    <scope>NUCLEOTIDE SEQUENCE [LARGE SCALE GENOMIC DNA]</scope>
    <source>
        <strain evidence="1 2">Sa4CVA2</strain>
    </source>
</reference>
<dbReference type="Pfam" id="PF05930">
    <property type="entry name" value="Phage_AlpA"/>
    <property type="match status" value="1"/>
</dbReference>
<evidence type="ECO:0000313" key="1">
    <source>
        <dbReference type="EMBL" id="MBD7946457.1"/>
    </source>
</evidence>
<protein>
    <submittedName>
        <fullName evidence="1">AlpA family phage regulatory protein</fullName>
    </submittedName>
</protein>
<evidence type="ECO:0000313" key="2">
    <source>
        <dbReference type="Proteomes" id="UP000606724"/>
    </source>
</evidence>
<dbReference type="Proteomes" id="UP000606724">
    <property type="component" value="Unassembled WGS sequence"/>
</dbReference>